<comment type="caution">
    <text evidence="2">The sequence shown here is derived from an EMBL/GenBank/DDBJ whole genome shotgun (WGS) entry which is preliminary data.</text>
</comment>
<dbReference type="Proteomes" id="UP001589575">
    <property type="component" value="Unassembled WGS sequence"/>
</dbReference>
<feature type="region of interest" description="Disordered" evidence="1">
    <location>
        <begin position="14"/>
        <end position="89"/>
    </location>
</feature>
<sequence length="164" mass="17471">MRPAMTWTCCVWPEPTTRRRGMQTGPLRSEDLQSPRPGRGSSDRVPLGRLSGTPADDSRPDDHQGDQARRMFSPLENSCGAPTASAPPVASAGEYSWMTVAETLSALSKASSTKASWGSPSTSRRASNTETAISGRGSSWATCARIWSSSAPGSFHMPFCSSSM</sequence>
<evidence type="ECO:0000256" key="1">
    <source>
        <dbReference type="SAM" id="MobiDB-lite"/>
    </source>
</evidence>
<keyword evidence="3" id="KW-1185">Reference proteome</keyword>
<feature type="compositionally biased region" description="Polar residues" evidence="1">
    <location>
        <begin position="118"/>
        <end position="134"/>
    </location>
</feature>
<proteinExistence type="predicted"/>
<reference evidence="2 3" key="1">
    <citation type="submission" date="2024-09" db="EMBL/GenBank/DDBJ databases">
        <authorList>
            <person name="Sun Q."/>
            <person name="Mori K."/>
        </authorList>
    </citation>
    <scope>NUCLEOTIDE SEQUENCE [LARGE SCALE GENOMIC DNA]</scope>
    <source>
        <strain evidence="2 3">CCM 7609</strain>
    </source>
</reference>
<feature type="region of interest" description="Disordered" evidence="1">
    <location>
        <begin position="110"/>
        <end position="134"/>
    </location>
</feature>
<organism evidence="2 3">
    <name type="scientific">Citricoccus parietis</name>
    <dbReference type="NCBI Taxonomy" id="592307"/>
    <lineage>
        <taxon>Bacteria</taxon>
        <taxon>Bacillati</taxon>
        <taxon>Actinomycetota</taxon>
        <taxon>Actinomycetes</taxon>
        <taxon>Micrococcales</taxon>
        <taxon>Micrococcaceae</taxon>
        <taxon>Citricoccus</taxon>
    </lineage>
</organism>
<protein>
    <submittedName>
        <fullName evidence="2">Uncharacterized protein</fullName>
    </submittedName>
</protein>
<name>A0ABV5FYD9_9MICC</name>
<feature type="compositionally biased region" description="Basic and acidic residues" evidence="1">
    <location>
        <begin position="56"/>
        <end position="69"/>
    </location>
</feature>
<evidence type="ECO:0000313" key="3">
    <source>
        <dbReference type="Proteomes" id="UP001589575"/>
    </source>
</evidence>
<gene>
    <name evidence="2" type="ORF">ACFFX0_08585</name>
</gene>
<evidence type="ECO:0000313" key="2">
    <source>
        <dbReference type="EMBL" id="MFB9071248.1"/>
    </source>
</evidence>
<accession>A0ABV5FYD9</accession>
<dbReference type="EMBL" id="JBHMFI010000001">
    <property type="protein sequence ID" value="MFB9071248.1"/>
    <property type="molecule type" value="Genomic_DNA"/>
</dbReference>